<accession>A0AAD7S4A2</accession>
<name>A0AAD7S4A2_9TELE</name>
<gene>
    <name evidence="1" type="ORF">AAFF_G00029560</name>
</gene>
<dbReference type="AlphaFoldDB" id="A0AAD7S4A2"/>
<evidence type="ECO:0000313" key="2">
    <source>
        <dbReference type="Proteomes" id="UP001221898"/>
    </source>
</evidence>
<sequence length="126" mass="13475">MQPGSKSEVGYVRVLTSARILPNQGVILPGLGHLSLIQPTNIYSGAVNLSVDKPGVMEVQQNPPMQVKDECEIPVDLSGAALTAAQKQEVAQFLAEHKDVFALEKHEHGQTNTVFHKIPTGTAAPV</sequence>
<proteinExistence type="predicted"/>
<evidence type="ECO:0000313" key="1">
    <source>
        <dbReference type="EMBL" id="KAJ8395719.1"/>
    </source>
</evidence>
<keyword evidence="2" id="KW-1185">Reference proteome</keyword>
<reference evidence="1" key="1">
    <citation type="journal article" date="2023" name="Science">
        <title>Genome structures resolve the early diversification of teleost fishes.</title>
        <authorList>
            <person name="Parey E."/>
            <person name="Louis A."/>
            <person name="Montfort J."/>
            <person name="Bouchez O."/>
            <person name="Roques C."/>
            <person name="Iampietro C."/>
            <person name="Lluch J."/>
            <person name="Castinel A."/>
            <person name="Donnadieu C."/>
            <person name="Desvignes T."/>
            <person name="Floi Bucao C."/>
            <person name="Jouanno E."/>
            <person name="Wen M."/>
            <person name="Mejri S."/>
            <person name="Dirks R."/>
            <person name="Jansen H."/>
            <person name="Henkel C."/>
            <person name="Chen W.J."/>
            <person name="Zahm M."/>
            <person name="Cabau C."/>
            <person name="Klopp C."/>
            <person name="Thompson A.W."/>
            <person name="Robinson-Rechavi M."/>
            <person name="Braasch I."/>
            <person name="Lecointre G."/>
            <person name="Bobe J."/>
            <person name="Postlethwait J.H."/>
            <person name="Berthelot C."/>
            <person name="Roest Crollius H."/>
            <person name="Guiguen Y."/>
        </authorList>
    </citation>
    <scope>NUCLEOTIDE SEQUENCE</scope>
    <source>
        <strain evidence="1">NC1722</strain>
    </source>
</reference>
<comment type="caution">
    <text evidence="1">The sequence shown here is derived from an EMBL/GenBank/DDBJ whole genome shotgun (WGS) entry which is preliminary data.</text>
</comment>
<dbReference type="EMBL" id="JAINUG010000114">
    <property type="protein sequence ID" value="KAJ8395719.1"/>
    <property type="molecule type" value="Genomic_DNA"/>
</dbReference>
<dbReference type="Proteomes" id="UP001221898">
    <property type="component" value="Unassembled WGS sequence"/>
</dbReference>
<protein>
    <submittedName>
        <fullName evidence="1">Uncharacterized protein</fullName>
    </submittedName>
</protein>
<organism evidence="1 2">
    <name type="scientific">Aldrovandia affinis</name>
    <dbReference type="NCBI Taxonomy" id="143900"/>
    <lineage>
        <taxon>Eukaryota</taxon>
        <taxon>Metazoa</taxon>
        <taxon>Chordata</taxon>
        <taxon>Craniata</taxon>
        <taxon>Vertebrata</taxon>
        <taxon>Euteleostomi</taxon>
        <taxon>Actinopterygii</taxon>
        <taxon>Neopterygii</taxon>
        <taxon>Teleostei</taxon>
        <taxon>Notacanthiformes</taxon>
        <taxon>Halosauridae</taxon>
        <taxon>Aldrovandia</taxon>
    </lineage>
</organism>